<evidence type="ECO:0000313" key="3">
    <source>
        <dbReference type="Proteomes" id="UP000244932"/>
    </source>
</evidence>
<reference evidence="2 3" key="1">
    <citation type="submission" date="2018-03" db="EMBL/GenBank/DDBJ databases">
        <authorList>
            <person name="Keele B.F."/>
        </authorList>
    </citation>
    <scope>NUCLEOTIDE SEQUENCE [LARGE SCALE GENOMIC DNA]</scope>
    <source>
        <strain evidence="2 3">CeCT 8812</strain>
    </source>
</reference>
<name>A0A2R8AF75_9RHOB</name>
<proteinExistence type="predicted"/>
<feature type="region of interest" description="Disordered" evidence="1">
    <location>
        <begin position="33"/>
        <end position="63"/>
    </location>
</feature>
<gene>
    <name evidence="2" type="ORF">POI8812_03234</name>
</gene>
<dbReference type="EMBL" id="OMKW01000004">
    <property type="protein sequence ID" value="SPF30889.1"/>
    <property type="molecule type" value="Genomic_DNA"/>
</dbReference>
<dbReference type="RefSeq" id="WP_108783580.1">
    <property type="nucleotide sequence ID" value="NZ_OMKW01000004.1"/>
</dbReference>
<sequence length="72" mass="8197">MRFRFEVRDLHVTKPGAVEIQAQLRGGRYVPLSMRESGRGIPDPRATHILTHRPDASDPLGPKDVIKVLRKR</sequence>
<evidence type="ECO:0000313" key="2">
    <source>
        <dbReference type="EMBL" id="SPF30889.1"/>
    </source>
</evidence>
<organism evidence="2 3">
    <name type="scientific">Pontivivens insulae</name>
    <dbReference type="NCBI Taxonomy" id="1639689"/>
    <lineage>
        <taxon>Bacteria</taxon>
        <taxon>Pseudomonadati</taxon>
        <taxon>Pseudomonadota</taxon>
        <taxon>Alphaproteobacteria</taxon>
        <taxon>Rhodobacterales</taxon>
        <taxon>Paracoccaceae</taxon>
        <taxon>Pontivivens</taxon>
    </lineage>
</organism>
<evidence type="ECO:0000256" key="1">
    <source>
        <dbReference type="SAM" id="MobiDB-lite"/>
    </source>
</evidence>
<dbReference type="Proteomes" id="UP000244932">
    <property type="component" value="Unassembled WGS sequence"/>
</dbReference>
<protein>
    <submittedName>
        <fullName evidence="2">Uncharacterized protein</fullName>
    </submittedName>
</protein>
<keyword evidence="3" id="KW-1185">Reference proteome</keyword>
<dbReference type="AlphaFoldDB" id="A0A2R8AF75"/>
<accession>A0A2R8AF75</accession>
<dbReference type="OrthoDB" id="9953384at2"/>